<evidence type="ECO:0000259" key="1">
    <source>
        <dbReference type="Pfam" id="PF00646"/>
    </source>
</evidence>
<dbReference type="Pfam" id="PF08268">
    <property type="entry name" value="FBA_3"/>
    <property type="match status" value="1"/>
</dbReference>
<name>V4KQZ0_EUTSA</name>
<dbReference type="Proteomes" id="UP000030689">
    <property type="component" value="Unassembled WGS sequence"/>
</dbReference>
<evidence type="ECO:0000313" key="3">
    <source>
        <dbReference type="EMBL" id="ESQ33704.1"/>
    </source>
</evidence>
<dbReference type="PANTHER" id="PTHR31111:SF130">
    <property type="entry name" value="F-BOX ASSOCIATED UBIQUITINATION EFFECTOR FAMILY PROTEIN"/>
    <property type="match status" value="1"/>
</dbReference>
<feature type="domain" description="F-box associated beta-propeller type 3" evidence="2">
    <location>
        <begin position="60"/>
        <end position="250"/>
    </location>
</feature>
<dbReference type="InterPro" id="IPR036047">
    <property type="entry name" value="F-box-like_dom_sf"/>
</dbReference>
<sequence>MKRGVKILDSFPIDLFLEIFSRLPSKSIARFRCLWKLWGSMLHRQYFTELFLTRSWARPRLLFILEGHHECSVFSSPQLQNPYGKSSSSLVVSAGFHMKSAYLRGFTSGLIYCYDLTERGYKVLNPSTGRCASMPKLTSGLTSYLGFDPIDKQFKLLSISYCSWSDEIDDHSILTLGTGEMTWRKIQCPLTYDLNSREICINGVLYYLAHKTSKEIEEIPLIVCFDVRTEKFKFIELEDWFFYDATLINY</sequence>
<reference evidence="3 4" key="1">
    <citation type="journal article" date="2013" name="Front. Plant Sci.">
        <title>The Reference Genome of the Halophytic Plant Eutrema salsugineum.</title>
        <authorList>
            <person name="Yang R."/>
            <person name="Jarvis D.E."/>
            <person name="Chen H."/>
            <person name="Beilstein M.A."/>
            <person name="Grimwood J."/>
            <person name="Jenkins J."/>
            <person name="Shu S."/>
            <person name="Prochnik S."/>
            <person name="Xin M."/>
            <person name="Ma C."/>
            <person name="Schmutz J."/>
            <person name="Wing R.A."/>
            <person name="Mitchell-Olds T."/>
            <person name="Schumaker K.S."/>
            <person name="Wang X."/>
        </authorList>
    </citation>
    <scope>NUCLEOTIDE SEQUENCE [LARGE SCALE GENOMIC DNA]</scope>
</reference>
<dbReference type="NCBIfam" id="TIGR01640">
    <property type="entry name" value="F_box_assoc_1"/>
    <property type="match status" value="1"/>
</dbReference>
<dbReference type="Gramene" id="ESQ33704">
    <property type="protein sequence ID" value="ESQ33704"/>
    <property type="gene ID" value="EUTSA_v10009628mg"/>
</dbReference>
<feature type="domain" description="F-box" evidence="1">
    <location>
        <begin position="8"/>
        <end position="40"/>
    </location>
</feature>
<dbReference type="InterPro" id="IPR001810">
    <property type="entry name" value="F-box_dom"/>
</dbReference>
<accession>V4KQZ0</accession>
<dbReference type="SUPFAM" id="SSF81383">
    <property type="entry name" value="F-box domain"/>
    <property type="match status" value="1"/>
</dbReference>
<evidence type="ECO:0000313" key="4">
    <source>
        <dbReference type="Proteomes" id="UP000030689"/>
    </source>
</evidence>
<dbReference type="PANTHER" id="PTHR31111">
    <property type="entry name" value="BNAA05G37150D PROTEIN-RELATED"/>
    <property type="match status" value="1"/>
</dbReference>
<dbReference type="AlphaFoldDB" id="V4KQZ0"/>
<dbReference type="Pfam" id="PF00646">
    <property type="entry name" value="F-box"/>
    <property type="match status" value="1"/>
</dbReference>
<gene>
    <name evidence="3" type="ORF">EUTSA_v10009628mg</name>
</gene>
<dbReference type="EMBL" id="KI517683">
    <property type="protein sequence ID" value="ESQ33704.1"/>
    <property type="molecule type" value="Genomic_DNA"/>
</dbReference>
<dbReference type="InterPro" id="IPR013187">
    <property type="entry name" value="F-box-assoc_dom_typ3"/>
</dbReference>
<dbReference type="OMA" id="KWIACHN"/>
<keyword evidence="4" id="KW-1185">Reference proteome</keyword>
<dbReference type="STRING" id="72664.V4KQZ0"/>
<dbReference type="OrthoDB" id="1113444at2759"/>
<evidence type="ECO:0000259" key="2">
    <source>
        <dbReference type="Pfam" id="PF08268"/>
    </source>
</evidence>
<organism evidence="3 4">
    <name type="scientific">Eutrema salsugineum</name>
    <name type="common">Saltwater cress</name>
    <name type="synonym">Sisymbrium salsugineum</name>
    <dbReference type="NCBI Taxonomy" id="72664"/>
    <lineage>
        <taxon>Eukaryota</taxon>
        <taxon>Viridiplantae</taxon>
        <taxon>Streptophyta</taxon>
        <taxon>Embryophyta</taxon>
        <taxon>Tracheophyta</taxon>
        <taxon>Spermatophyta</taxon>
        <taxon>Magnoliopsida</taxon>
        <taxon>eudicotyledons</taxon>
        <taxon>Gunneridae</taxon>
        <taxon>Pentapetalae</taxon>
        <taxon>rosids</taxon>
        <taxon>malvids</taxon>
        <taxon>Brassicales</taxon>
        <taxon>Brassicaceae</taxon>
        <taxon>Eutremeae</taxon>
        <taxon>Eutrema</taxon>
    </lineage>
</organism>
<proteinExistence type="predicted"/>
<dbReference type="InterPro" id="IPR017451">
    <property type="entry name" value="F-box-assoc_interact_dom"/>
</dbReference>
<dbReference type="KEGG" id="eus:EUTSA_v10009628mg"/>
<protein>
    <submittedName>
        <fullName evidence="3">Uncharacterized protein</fullName>
    </submittedName>
</protein>